<feature type="transmembrane region" description="Helical" evidence="1">
    <location>
        <begin position="155"/>
        <end position="172"/>
    </location>
</feature>
<feature type="transmembrane region" description="Helical" evidence="1">
    <location>
        <begin position="370"/>
        <end position="391"/>
    </location>
</feature>
<evidence type="ECO:0000256" key="1">
    <source>
        <dbReference type="SAM" id="Phobius"/>
    </source>
</evidence>
<organism evidence="2 3">
    <name type="scientific">Limosilactobacillus gastricus DSM 16045</name>
    <dbReference type="NCBI Taxonomy" id="1423749"/>
    <lineage>
        <taxon>Bacteria</taxon>
        <taxon>Bacillati</taxon>
        <taxon>Bacillota</taxon>
        <taxon>Bacilli</taxon>
        <taxon>Lactobacillales</taxon>
        <taxon>Lactobacillaceae</taxon>
        <taxon>Limosilactobacillus</taxon>
    </lineage>
</organism>
<feature type="transmembrane region" description="Helical" evidence="1">
    <location>
        <begin position="125"/>
        <end position="143"/>
    </location>
</feature>
<keyword evidence="1" id="KW-0472">Membrane</keyword>
<keyword evidence="1" id="KW-1133">Transmembrane helix</keyword>
<feature type="transmembrane region" description="Helical" evidence="1">
    <location>
        <begin position="96"/>
        <end position="118"/>
    </location>
</feature>
<dbReference type="EMBL" id="AZFN01000032">
    <property type="protein sequence ID" value="KRM00534.1"/>
    <property type="molecule type" value="Genomic_DNA"/>
</dbReference>
<accession>A0A0R1VBV7</accession>
<feature type="transmembrane region" description="Helical" evidence="1">
    <location>
        <begin position="343"/>
        <end position="364"/>
    </location>
</feature>
<feature type="transmembrane region" description="Helical" evidence="1">
    <location>
        <begin position="505"/>
        <end position="526"/>
    </location>
</feature>
<dbReference type="RefSeq" id="WP_056937978.1">
    <property type="nucleotide sequence ID" value="NZ_AZFN01000032.1"/>
</dbReference>
<dbReference type="AlphaFoldDB" id="A0A0R1VBV7"/>
<name>A0A0R1VBV7_9LACO</name>
<reference evidence="2 3" key="1">
    <citation type="journal article" date="2015" name="Genome Announc.">
        <title>Expanding the biotechnology potential of lactobacilli through comparative genomics of 213 strains and associated genera.</title>
        <authorList>
            <person name="Sun Z."/>
            <person name="Harris H.M."/>
            <person name="McCann A."/>
            <person name="Guo C."/>
            <person name="Argimon S."/>
            <person name="Zhang W."/>
            <person name="Yang X."/>
            <person name="Jeffery I.B."/>
            <person name="Cooney J.C."/>
            <person name="Kagawa T.F."/>
            <person name="Liu W."/>
            <person name="Song Y."/>
            <person name="Salvetti E."/>
            <person name="Wrobel A."/>
            <person name="Rasinkangas P."/>
            <person name="Parkhill J."/>
            <person name="Rea M.C."/>
            <person name="O'Sullivan O."/>
            <person name="Ritari J."/>
            <person name="Douillard F.P."/>
            <person name="Paul Ross R."/>
            <person name="Yang R."/>
            <person name="Briner A.E."/>
            <person name="Felis G.E."/>
            <person name="de Vos W.M."/>
            <person name="Barrangou R."/>
            <person name="Klaenhammer T.R."/>
            <person name="Caufield P.W."/>
            <person name="Cui Y."/>
            <person name="Zhang H."/>
            <person name="O'Toole P.W."/>
        </authorList>
    </citation>
    <scope>NUCLEOTIDE SEQUENCE [LARGE SCALE GENOMIC DNA]</scope>
    <source>
        <strain evidence="2 3">DSM 16045</strain>
    </source>
</reference>
<evidence type="ECO:0000313" key="2">
    <source>
        <dbReference type="EMBL" id="KRM00534.1"/>
    </source>
</evidence>
<keyword evidence="1" id="KW-0812">Transmembrane</keyword>
<dbReference type="PATRIC" id="fig|1423749.3.peg.1226"/>
<evidence type="ECO:0000313" key="3">
    <source>
        <dbReference type="Proteomes" id="UP000051739"/>
    </source>
</evidence>
<feature type="transmembrane region" description="Helical" evidence="1">
    <location>
        <begin position="179"/>
        <end position="205"/>
    </location>
</feature>
<feature type="transmembrane region" description="Helical" evidence="1">
    <location>
        <begin position="309"/>
        <end position="331"/>
    </location>
</feature>
<comment type="caution">
    <text evidence="2">The sequence shown here is derived from an EMBL/GenBank/DDBJ whole genome shotgun (WGS) entry which is preliminary data.</text>
</comment>
<feature type="transmembrane region" description="Helical" evidence="1">
    <location>
        <begin position="225"/>
        <end position="247"/>
    </location>
</feature>
<protein>
    <submittedName>
        <fullName evidence="2">Uncharacterized protein</fullName>
    </submittedName>
</protein>
<keyword evidence="3" id="KW-1185">Reference proteome</keyword>
<proteinExistence type="predicted"/>
<feature type="transmembrane region" description="Helical" evidence="1">
    <location>
        <begin position="282"/>
        <end position="303"/>
    </location>
</feature>
<gene>
    <name evidence="2" type="ORF">FC60_GL001200</name>
</gene>
<sequence>MRQQRILKSVGLVVSFLLLASLITWPAFANGNFKTSFDAMVHLTRWESIYQALKSGQLPPLVNLIGFRQDGAAFTAMYPWLTSLIFILPRFLVGPLAALFIGFVVLNFLTMVNAYLLSRQLTNQLSLRLIGVLVYEFGAYHLLDLYSRVDIGESFAYAFYPLVLLGILRIWHRQGKGGLILGVGMALMLNSHLLTSVYATVIMIIVELVRLLMQRVNWFEIKQFLLAAGITILGSCYTLVNLIYFILQNQLSVPGKTITNVKISLGLIDTIRDQIPNQSSEFNLGLLMFAILVGLIVISIFYGGPWRKWIWTGFGIYVFTFLPVDHVPGLAQALYKMQFTGRLYGLVDLLIMAALVMFLQQLNWSIRKKWLLAGVVAVLMIVGGVRTSYLYHQKPLDDVNQFRIHSNRQYRQLVYNLSHSYNYTLESAGEIETGNQVVEQNATKEVIEVQRSQAGRQKLNLSIFKGVYYRVLVNGKSVKVPVGQNLTVNLKSVLNRITITTKAPWWNYLTLAITLITWLVLLIIIFY</sequence>
<dbReference type="Proteomes" id="UP000051739">
    <property type="component" value="Unassembled WGS sequence"/>
</dbReference>